<dbReference type="Pfam" id="PF03435">
    <property type="entry name" value="Sacchrp_dh_NADP"/>
    <property type="match status" value="1"/>
</dbReference>
<keyword evidence="11" id="KW-1185">Reference proteome</keyword>
<dbReference type="FunFam" id="3.40.50.720:FF:000087">
    <property type="entry name" value="alpha-aminoadipic semialdehyde synthase, mitochondrial"/>
    <property type="match status" value="1"/>
</dbReference>
<gene>
    <name evidence="10" type="ORF">EVEC_LOCUS2738</name>
</gene>
<evidence type="ECO:0000259" key="8">
    <source>
        <dbReference type="SMART" id="SM01002"/>
    </source>
</evidence>
<dbReference type="InterPro" id="IPR005097">
    <property type="entry name" value="Sacchrp_dh_NADP-bd"/>
</dbReference>
<dbReference type="InterPro" id="IPR036291">
    <property type="entry name" value="NAD(P)-bd_dom_sf"/>
</dbReference>
<keyword evidence="5" id="KW-0560">Oxidoreductase</keyword>
<dbReference type="SMART" id="SM01002">
    <property type="entry name" value="AlaDh_PNT_C"/>
    <property type="match status" value="1"/>
</dbReference>
<dbReference type="Gene3D" id="3.30.360.10">
    <property type="entry name" value="Dihydrodipicolinate Reductase, domain 2"/>
    <property type="match status" value="1"/>
</dbReference>
<evidence type="ECO:0000256" key="5">
    <source>
        <dbReference type="ARBA" id="ARBA00023002"/>
    </source>
</evidence>
<dbReference type="OrthoDB" id="10059875at2759"/>
<dbReference type="GO" id="GO:0005737">
    <property type="term" value="C:cytoplasm"/>
    <property type="evidence" value="ECO:0007669"/>
    <property type="project" value="TreeGrafter"/>
</dbReference>
<dbReference type="SMART" id="SM01003">
    <property type="entry name" value="AlaDh_PNT_N"/>
    <property type="match status" value="1"/>
</dbReference>
<dbReference type="PANTHER" id="PTHR11133">
    <property type="entry name" value="SACCHAROPINE DEHYDROGENASE"/>
    <property type="match status" value="1"/>
</dbReference>
<dbReference type="WBParaSite" id="EVEC_0000303001-mRNA-1">
    <property type="protein sequence ID" value="EVEC_0000303001-mRNA-1"/>
    <property type="gene ID" value="EVEC_0000303001"/>
</dbReference>
<protein>
    <submittedName>
        <fullName evidence="12">Saccharopine dehydrogenase (NADP(+), L-lysine-forming)</fullName>
    </submittedName>
</protein>
<comment type="similarity">
    <text evidence="3">In the N-terminal section; belongs to the AlaDH/PNT family.</text>
</comment>
<feature type="domain" description="Alanine dehydrogenase/pyridine nucleotide transhydrogenase N-terminal" evidence="9">
    <location>
        <begin position="33"/>
        <end position="163"/>
    </location>
</feature>
<reference evidence="10 11" key="2">
    <citation type="submission" date="2018-10" db="EMBL/GenBank/DDBJ databases">
        <authorList>
            <consortium name="Pathogen Informatics"/>
        </authorList>
    </citation>
    <scope>NUCLEOTIDE SEQUENCE [LARGE SCALE GENOMIC DNA]</scope>
</reference>
<evidence type="ECO:0000256" key="7">
    <source>
        <dbReference type="ARBA" id="ARBA00025744"/>
    </source>
</evidence>
<dbReference type="InterPro" id="IPR007886">
    <property type="entry name" value="AlaDH/PNT_N"/>
</dbReference>
<dbReference type="Pfam" id="PF16653">
    <property type="entry name" value="Sacchrp_dh_C"/>
    <property type="match status" value="1"/>
</dbReference>
<dbReference type="EMBL" id="UXUI01007441">
    <property type="protein sequence ID" value="VDD87595.1"/>
    <property type="molecule type" value="Genomic_DNA"/>
</dbReference>
<dbReference type="Pfam" id="PF05222">
    <property type="entry name" value="AlaDh_PNT_N"/>
    <property type="match status" value="1"/>
</dbReference>
<evidence type="ECO:0000256" key="1">
    <source>
        <dbReference type="ARBA" id="ARBA00004682"/>
    </source>
</evidence>
<comment type="similarity">
    <text evidence="7">In the C-terminal section; belongs to the saccharopine dehydrogenase family.</text>
</comment>
<dbReference type="CDD" id="cd12189">
    <property type="entry name" value="LKR_SDH_like"/>
    <property type="match status" value="1"/>
</dbReference>
<feature type="domain" description="Alanine dehydrogenase/pyridine nucleotide transhydrogenase NAD(H)-binding" evidence="8">
    <location>
        <begin position="203"/>
        <end position="378"/>
    </location>
</feature>
<comment type="pathway">
    <text evidence="2">Amino-acid degradation; L-lysine degradation via saccharopine pathway; glutaryl-CoA from L-lysine: step 2/6.</text>
</comment>
<dbReference type="Gene3D" id="1.10.1870.10">
    <property type="entry name" value="Domain 3, Saccharopine reductase"/>
    <property type="match status" value="1"/>
</dbReference>
<evidence type="ECO:0000256" key="2">
    <source>
        <dbReference type="ARBA" id="ARBA00004720"/>
    </source>
</evidence>
<keyword evidence="4" id="KW-0521">NADP</keyword>
<dbReference type="STRING" id="51028.A0A0N4UZH7"/>
<dbReference type="FunFam" id="3.30.360.10:FF:000008">
    <property type="entry name" value="Alpha-aminoadipic semialdehyde synthase, mitochondrial"/>
    <property type="match status" value="1"/>
</dbReference>
<dbReference type="InterPro" id="IPR007698">
    <property type="entry name" value="AlaDH/PNT_NAD(H)-bd"/>
</dbReference>
<dbReference type="GO" id="GO:0019878">
    <property type="term" value="P:lysine biosynthetic process via aminoadipic acid"/>
    <property type="evidence" value="ECO:0007669"/>
    <property type="project" value="TreeGrafter"/>
</dbReference>
<comment type="pathway">
    <text evidence="1">Amino-acid degradation; L-lysine degradation via saccharopine pathway; glutaryl-CoA from L-lysine: step 1/6.</text>
</comment>
<dbReference type="SUPFAM" id="SSF51735">
    <property type="entry name" value="NAD(P)-binding Rossmann-fold domains"/>
    <property type="match status" value="1"/>
</dbReference>
<dbReference type="FunFam" id="3.40.50.720:FF:000072">
    <property type="entry name" value="Saccharopine dehydrogenase [NADP(+), L-glutamate-forming]"/>
    <property type="match status" value="1"/>
</dbReference>
<name>A0A0N4UZH7_ENTVE</name>
<proteinExistence type="inferred from homology"/>
<dbReference type="AlphaFoldDB" id="A0A0N4UZH7"/>
<evidence type="ECO:0000313" key="12">
    <source>
        <dbReference type="WBParaSite" id="EVEC_0000303001-mRNA-1"/>
    </source>
</evidence>
<dbReference type="SUPFAM" id="SSF55347">
    <property type="entry name" value="Glyceraldehyde-3-phosphate dehydrogenase-like, C-terminal domain"/>
    <property type="match status" value="1"/>
</dbReference>
<dbReference type="Gene3D" id="3.40.50.720">
    <property type="entry name" value="NAD(P)-binding Rossmann-like Domain"/>
    <property type="match status" value="2"/>
</dbReference>
<dbReference type="InterPro" id="IPR032095">
    <property type="entry name" value="Sacchrp_dh-like_C"/>
</dbReference>
<evidence type="ECO:0000256" key="4">
    <source>
        <dbReference type="ARBA" id="ARBA00022857"/>
    </source>
</evidence>
<dbReference type="InterPro" id="IPR051168">
    <property type="entry name" value="AASS"/>
</dbReference>
<evidence type="ECO:0000259" key="9">
    <source>
        <dbReference type="SMART" id="SM01003"/>
    </source>
</evidence>
<evidence type="ECO:0000256" key="6">
    <source>
        <dbReference type="ARBA" id="ARBA00023268"/>
    </source>
</evidence>
<dbReference type="UniPathway" id="UPA00868">
    <property type="reaction ID" value="UER00835"/>
</dbReference>
<accession>A0A0N4UZH7</accession>
<dbReference type="SUPFAM" id="SSF52283">
    <property type="entry name" value="Formate/glycerate dehydrogenase catalytic domain-like"/>
    <property type="match status" value="1"/>
</dbReference>
<evidence type="ECO:0000256" key="3">
    <source>
        <dbReference type="ARBA" id="ARBA00005624"/>
    </source>
</evidence>
<dbReference type="GO" id="GO:0033512">
    <property type="term" value="P:L-lysine catabolic process to acetyl-CoA via saccharopine"/>
    <property type="evidence" value="ECO:0007669"/>
    <property type="project" value="UniProtKB-UniPathway"/>
</dbReference>
<reference evidence="12" key="1">
    <citation type="submission" date="2017-02" db="UniProtKB">
        <authorList>
            <consortium name="WormBaseParasite"/>
        </authorList>
    </citation>
    <scope>IDENTIFICATION</scope>
</reference>
<dbReference type="Proteomes" id="UP000274131">
    <property type="component" value="Unassembled WGS sequence"/>
</dbReference>
<dbReference type="PANTHER" id="PTHR11133:SF22">
    <property type="entry name" value="ALPHA-AMINOADIPIC SEMIALDEHYDE SYNTHASE, MITOCHONDRIAL"/>
    <property type="match status" value="1"/>
</dbReference>
<evidence type="ECO:0000313" key="10">
    <source>
        <dbReference type="EMBL" id="VDD87595.1"/>
    </source>
</evidence>
<sequence>MLLRRLSCSFRTANIQRYYAAVAFAGKGRPCLGIRRETINAWERRAPIAPKHVQKLTQQGIKVLIQPSNRRAYTATDYIAAGAEVREDLSEAQLIISVKQVPLDLLIPDKTYAFFSHTIKAQPDNMEMLDTILHRRIRLIDYEKIVGDKGQRLVMFGKWAGYAGTIDILHGLGLRLLALGHHTPFLHIGLAHNYRDSHMAINALRDVGYEIALGNLPPSLGPLIFVFTGNGNVSQGAQELFRNFPHEFVHQSTLPQIAEKGSMNKLYGCVVDMQDHLVAPYASVIINCIYWDVNSPRLITIPDAINLLTPKYNRHDIPGCPSLPHRLIAISDISADPCGSIEFMRECTTIDKPFTIYDADMNQCSDSFNTSSGCLVCSVDNMPAQMPLEATEQFGNLLCPYIPDMLNCATEIPLDRIQCRDEIKRAIITDRGSLTPDYQYIDELRKEKNKPKTSGITGEHKKRVLLLGAGMVSDPVAKYFASKEDVLLTVSTEFKKDGDRLCSYGNNISATILDVMREPEQLEKCIRENDITISLLPYVLHPMIAKMCIKNRRNMATSSYISPELQALDEEAKEAEVTIMNESGLDPGIDHMLAMECFDQVREHGGKITSFTSFCGGMPAPECSDNPLRYKFSWSPKGVLLATKNPARYLMDGKVVEIEGDGGVLNNLYPIDYMPGFSLIGYPNRDSTKYSEIYGLGPECKTLLRAFNALRKCNLISDQRLEVFNPARGPDVSWKEAIATLVNQPKDIFVDQLKKVLRDKYENEIPNFVETLEDLKLLSETVMVEKHGTPIDTLAAHLTKELAYKSGEKDLVILNHDIGVQTQGGSRECHRISLVAYGDPDGFSAMAKTVGYTVAIVSNMIISGEVQRKGMLRPITREVYRPTLRRLKELGIHTSYTISPKTK</sequence>
<evidence type="ECO:0000313" key="11">
    <source>
        <dbReference type="Proteomes" id="UP000274131"/>
    </source>
</evidence>
<keyword evidence="6" id="KW-0511">Multifunctional enzyme</keyword>
<dbReference type="GO" id="GO:0004753">
    <property type="term" value="F:saccharopine dehydrogenase activity"/>
    <property type="evidence" value="ECO:0007669"/>
    <property type="project" value="TreeGrafter"/>
</dbReference>
<organism evidence="12">
    <name type="scientific">Enterobius vermicularis</name>
    <name type="common">Human pinworm</name>
    <dbReference type="NCBI Taxonomy" id="51028"/>
    <lineage>
        <taxon>Eukaryota</taxon>
        <taxon>Metazoa</taxon>
        <taxon>Ecdysozoa</taxon>
        <taxon>Nematoda</taxon>
        <taxon>Chromadorea</taxon>
        <taxon>Rhabditida</taxon>
        <taxon>Spirurina</taxon>
        <taxon>Oxyuridomorpha</taxon>
        <taxon>Oxyuroidea</taxon>
        <taxon>Oxyuridae</taxon>
        <taxon>Enterobius</taxon>
    </lineage>
</organism>